<evidence type="ECO:0000256" key="4">
    <source>
        <dbReference type="ARBA" id="ARBA00012438"/>
    </source>
</evidence>
<feature type="transmembrane region" description="Helical" evidence="16">
    <location>
        <begin position="184"/>
        <end position="202"/>
    </location>
</feature>
<comment type="catalytic activity">
    <reaction evidence="1">
        <text>ATP + protein L-histidine = ADP + protein N-phospho-L-histidine.</text>
        <dbReference type="EC" id="2.7.13.3"/>
    </reaction>
</comment>
<proteinExistence type="inferred from homology"/>
<evidence type="ECO:0000256" key="3">
    <source>
        <dbReference type="ARBA" id="ARBA00006402"/>
    </source>
</evidence>
<dbReference type="InterPro" id="IPR003594">
    <property type="entry name" value="HATPase_dom"/>
</dbReference>
<dbReference type="PROSITE" id="PS50109">
    <property type="entry name" value="HIS_KIN"/>
    <property type="match status" value="1"/>
</dbReference>
<keyword evidence="21" id="KW-1185">Reference proteome</keyword>
<dbReference type="InterPro" id="IPR024478">
    <property type="entry name" value="HlyB_4HB_MCP"/>
</dbReference>
<dbReference type="InterPro" id="IPR047347">
    <property type="entry name" value="YvaQ-like_sensor"/>
</dbReference>
<dbReference type="CDD" id="cd17546">
    <property type="entry name" value="REC_hyHK_CKI1_RcsC-like"/>
    <property type="match status" value="1"/>
</dbReference>
<organism evidence="20 21">
    <name type="scientific">Ornithinibacillus halotolerans</name>
    <dbReference type="NCBI Taxonomy" id="1274357"/>
    <lineage>
        <taxon>Bacteria</taxon>
        <taxon>Bacillati</taxon>
        <taxon>Bacillota</taxon>
        <taxon>Bacilli</taxon>
        <taxon>Bacillales</taxon>
        <taxon>Bacillaceae</taxon>
        <taxon>Ornithinibacillus</taxon>
    </lineage>
</organism>
<dbReference type="InterPro" id="IPR036097">
    <property type="entry name" value="HisK_dim/P_sf"/>
</dbReference>
<dbReference type="FunFam" id="3.30.565.10:FF:000010">
    <property type="entry name" value="Sensor histidine kinase RcsC"/>
    <property type="match status" value="1"/>
</dbReference>
<dbReference type="PANTHER" id="PTHR45339">
    <property type="entry name" value="HYBRID SIGNAL TRANSDUCTION HISTIDINE KINASE J"/>
    <property type="match status" value="1"/>
</dbReference>
<evidence type="ECO:0000256" key="16">
    <source>
        <dbReference type="SAM" id="Phobius"/>
    </source>
</evidence>
<dbReference type="SUPFAM" id="SSF55781">
    <property type="entry name" value="GAF domain-like"/>
    <property type="match status" value="1"/>
</dbReference>
<dbReference type="InterPro" id="IPR005467">
    <property type="entry name" value="His_kinase_dom"/>
</dbReference>
<evidence type="ECO:0000256" key="6">
    <source>
        <dbReference type="ARBA" id="ARBA00022553"/>
    </source>
</evidence>
<comment type="similarity">
    <text evidence="3">In the N-terminal section; belongs to the phytochrome family.</text>
</comment>
<dbReference type="PROSITE" id="PS50885">
    <property type="entry name" value="HAMP"/>
    <property type="match status" value="1"/>
</dbReference>
<dbReference type="Gene3D" id="3.30.450.40">
    <property type="match status" value="1"/>
</dbReference>
<dbReference type="Gene3D" id="1.10.287.130">
    <property type="match status" value="1"/>
</dbReference>
<keyword evidence="10" id="KW-0067">ATP-binding</keyword>
<dbReference type="InterPro" id="IPR011006">
    <property type="entry name" value="CheY-like_superfamily"/>
</dbReference>
<evidence type="ECO:0000256" key="12">
    <source>
        <dbReference type="ARBA" id="ARBA00023136"/>
    </source>
</evidence>
<evidence type="ECO:0000313" key="21">
    <source>
        <dbReference type="Proteomes" id="UP000613512"/>
    </source>
</evidence>
<dbReference type="Gene3D" id="3.40.50.2300">
    <property type="match status" value="2"/>
</dbReference>
<feature type="transmembrane region" description="Helical" evidence="16">
    <location>
        <begin position="7"/>
        <end position="26"/>
    </location>
</feature>
<dbReference type="GO" id="GO:0005886">
    <property type="term" value="C:plasma membrane"/>
    <property type="evidence" value="ECO:0007669"/>
    <property type="project" value="UniProtKB-SubCell"/>
</dbReference>
<dbReference type="Pfam" id="PF02518">
    <property type="entry name" value="HATPase_c"/>
    <property type="match status" value="1"/>
</dbReference>
<evidence type="ECO:0000256" key="1">
    <source>
        <dbReference type="ARBA" id="ARBA00000085"/>
    </source>
</evidence>
<evidence type="ECO:0000256" key="11">
    <source>
        <dbReference type="ARBA" id="ARBA00023012"/>
    </source>
</evidence>
<dbReference type="CDD" id="cd00156">
    <property type="entry name" value="REC"/>
    <property type="match status" value="1"/>
</dbReference>
<dbReference type="SUPFAM" id="SSF52172">
    <property type="entry name" value="CheY-like"/>
    <property type="match status" value="2"/>
</dbReference>
<reference evidence="20" key="1">
    <citation type="journal article" date="2014" name="Int. J. Syst. Evol. Microbiol.">
        <title>Complete genome sequence of Corynebacterium casei LMG S-19264T (=DSM 44701T), isolated from a smear-ripened cheese.</title>
        <authorList>
            <consortium name="US DOE Joint Genome Institute (JGI-PGF)"/>
            <person name="Walter F."/>
            <person name="Albersmeier A."/>
            <person name="Kalinowski J."/>
            <person name="Ruckert C."/>
        </authorList>
    </citation>
    <scope>NUCLEOTIDE SEQUENCE</scope>
    <source>
        <strain evidence="20">CGMCC 1.12408</strain>
    </source>
</reference>
<keyword evidence="7" id="KW-0808">Transferase</keyword>
<keyword evidence="5" id="KW-1003">Cell membrane</keyword>
<evidence type="ECO:0000256" key="7">
    <source>
        <dbReference type="ARBA" id="ARBA00022679"/>
    </source>
</evidence>
<dbReference type="GO" id="GO:0000155">
    <property type="term" value="F:phosphorelay sensor kinase activity"/>
    <property type="evidence" value="ECO:0007669"/>
    <property type="project" value="InterPro"/>
</dbReference>
<dbReference type="InterPro" id="IPR001789">
    <property type="entry name" value="Sig_transdc_resp-reg_receiver"/>
</dbReference>
<name>A0A916WB32_9BACI</name>
<sequence>MKIRTKILLSLSTLPIFLVILIAFSLNQRSTINDLSDSLETNYELTILTEQIHRDIKDEGISLRNIVIFNDEQYIQKELANIEIEKEELARNITTLKGIVQSESQQTAVAELEQLNNEFNHYILQVIELVKAGNKEEALKLIGENSLSLHEEFFSVIKEITTMFETNMISEFNVVRSGFNKEQIITILVLSLFLLIIFLLLTRTVWKVTHRLTTVANIMRKVANGDTDLNTQVEVNTTDEIGEVAQAFNRMTSSLNAQMEKEQDLTWAKTNIANITTSLTGTQHMETLAQTFLSKVVPTVGASHAVFYVQETMEGDPVYRLVGSYAFKERKHLTNTFRPGEGLIGQAVVEKSPIILTNVPDDYIRIRSGLGEATPISVYVLPIQFEGDVKAVIEIASFKPFTQSGQQFLEDLIADLGVILDSVMSRIRLAALLEESQALMEETQAQAEELQTQQDELRATNEELEEQTQALKQSEEKLQSQQEELEEINADLEEKTRILEEQNKQFIRKNKEVEAAKMEIEEKAEQLALSSRYKSEFLANMSHELRTPLNSLLILSKLLADNKEGNLSEKQIDFSRTIYSSGNDLLAMINEILDLAKIESGKVEVQPSNVNIKHLVQFIENSFKSIAEINGLDFHITVNKHVPTTIYSDEIRIQQVLKNLLANAFKFTEQGEVQLEIDVHIDENNQEIITFSVKDTGIGIPKEKQKIIFEAFQQADGTTSRKYGGTGLGLSIARESANLLGGDIKVESMVGKGTIFTFNVGNFKASKHVVHSSMRESAVTTELVEVEDPISIPQIENVEPESEGLGQILIVDDDKVQRNSLMELIGDMDVVLKAVSSGYEAAEQLKNNYFDCIILDLGLTDTTGFDLLELIKDTEQTKNIKVIIYTGRELTAKEEMQLNKHAHTIIIKDQHSPSRLKEELQLFLGENQQLEKLDTGSFQVHSKKEYEILKGKQVLLVDDDVRNVFALSSILEQLEMKITFAENGKESIEALATNPSIDIVLMDIMMPEMDGYEAMRVIRSNPTYHTLPIIALTAKAMKEDREKCLEAGASDYIVKPIDPDQLVSLIKVWLYQSEGN</sequence>
<keyword evidence="12 16" id="KW-0472">Membrane</keyword>
<dbReference type="Pfam" id="PF00512">
    <property type="entry name" value="HisKA"/>
    <property type="match status" value="1"/>
</dbReference>
<feature type="domain" description="Response regulatory" evidence="18">
    <location>
        <begin position="807"/>
        <end position="923"/>
    </location>
</feature>
<dbReference type="Pfam" id="PF00672">
    <property type="entry name" value="HAMP"/>
    <property type="match status" value="1"/>
</dbReference>
<dbReference type="InterPro" id="IPR003660">
    <property type="entry name" value="HAMP_dom"/>
</dbReference>
<feature type="modified residue" description="4-aspartylphosphate" evidence="14">
    <location>
        <position position="856"/>
    </location>
</feature>
<dbReference type="EC" id="2.7.13.3" evidence="4"/>
<dbReference type="Pfam" id="PF12729">
    <property type="entry name" value="4HB_MCP_1"/>
    <property type="match status" value="1"/>
</dbReference>
<dbReference type="CDD" id="cd00082">
    <property type="entry name" value="HisKA"/>
    <property type="match status" value="1"/>
</dbReference>
<dbReference type="SMART" id="SM00388">
    <property type="entry name" value="HisKA"/>
    <property type="match status" value="1"/>
</dbReference>
<dbReference type="Pfam" id="PF00072">
    <property type="entry name" value="Response_reg"/>
    <property type="match status" value="2"/>
</dbReference>
<dbReference type="SMART" id="SM00065">
    <property type="entry name" value="GAF"/>
    <property type="match status" value="1"/>
</dbReference>
<dbReference type="SMART" id="SM00387">
    <property type="entry name" value="HATPase_c"/>
    <property type="match status" value="1"/>
</dbReference>
<keyword evidence="16" id="KW-0812">Transmembrane</keyword>
<feature type="domain" description="HAMP" evidence="19">
    <location>
        <begin position="206"/>
        <end position="260"/>
    </location>
</feature>
<dbReference type="CDD" id="cd06225">
    <property type="entry name" value="HAMP"/>
    <property type="match status" value="1"/>
</dbReference>
<dbReference type="GO" id="GO:0005524">
    <property type="term" value="F:ATP binding"/>
    <property type="evidence" value="ECO:0007669"/>
    <property type="project" value="UniProtKB-KW"/>
</dbReference>
<keyword evidence="8" id="KW-0547">Nucleotide-binding</keyword>
<dbReference type="EMBL" id="BMEY01000013">
    <property type="protein sequence ID" value="GGA81735.1"/>
    <property type="molecule type" value="Genomic_DNA"/>
</dbReference>
<evidence type="ECO:0000256" key="15">
    <source>
        <dbReference type="SAM" id="Coils"/>
    </source>
</evidence>
<dbReference type="SUPFAM" id="SSF158472">
    <property type="entry name" value="HAMP domain-like"/>
    <property type="match status" value="1"/>
</dbReference>
<dbReference type="SMART" id="SM00304">
    <property type="entry name" value="HAMP"/>
    <property type="match status" value="1"/>
</dbReference>
<keyword evidence="16" id="KW-1133">Transmembrane helix</keyword>
<evidence type="ECO:0000256" key="13">
    <source>
        <dbReference type="ARBA" id="ARBA00074306"/>
    </source>
</evidence>
<dbReference type="SMART" id="SM00448">
    <property type="entry name" value="REC"/>
    <property type="match status" value="2"/>
</dbReference>
<evidence type="ECO:0000313" key="20">
    <source>
        <dbReference type="EMBL" id="GGA81735.1"/>
    </source>
</evidence>
<dbReference type="InterPro" id="IPR036890">
    <property type="entry name" value="HATPase_C_sf"/>
</dbReference>
<comment type="subcellular location">
    <subcellularLocation>
        <location evidence="2">Cell membrane</location>
        <topology evidence="2">Multi-pass membrane protein</topology>
    </subcellularLocation>
</comment>
<accession>A0A916WB32</accession>
<dbReference type="Pfam" id="PF13185">
    <property type="entry name" value="GAF_2"/>
    <property type="match status" value="1"/>
</dbReference>
<comment type="caution">
    <text evidence="20">The sequence shown here is derived from an EMBL/GenBank/DDBJ whole genome shotgun (WGS) entry which is preliminary data.</text>
</comment>
<feature type="domain" description="Histidine kinase" evidence="17">
    <location>
        <begin position="540"/>
        <end position="764"/>
    </location>
</feature>
<evidence type="ECO:0000256" key="9">
    <source>
        <dbReference type="ARBA" id="ARBA00022777"/>
    </source>
</evidence>
<dbReference type="SUPFAM" id="SSF55874">
    <property type="entry name" value="ATPase domain of HSP90 chaperone/DNA topoisomerase II/histidine kinase"/>
    <property type="match status" value="1"/>
</dbReference>
<dbReference type="Gene3D" id="6.10.340.10">
    <property type="match status" value="1"/>
</dbReference>
<protein>
    <recommendedName>
        <fullName evidence="13">Circadian input-output histidine kinase CikA</fullName>
        <ecNumber evidence="4">2.7.13.3</ecNumber>
    </recommendedName>
</protein>
<dbReference type="PANTHER" id="PTHR45339:SF1">
    <property type="entry name" value="HYBRID SIGNAL TRANSDUCTION HISTIDINE KINASE J"/>
    <property type="match status" value="1"/>
</dbReference>
<dbReference type="CDD" id="cd19411">
    <property type="entry name" value="MCP2201-like_sensor"/>
    <property type="match status" value="1"/>
</dbReference>
<dbReference type="RefSeq" id="WP_188385124.1">
    <property type="nucleotide sequence ID" value="NZ_BMEY01000013.1"/>
</dbReference>
<dbReference type="PRINTS" id="PR00344">
    <property type="entry name" value="BCTRLSENSOR"/>
</dbReference>
<dbReference type="InterPro" id="IPR004358">
    <property type="entry name" value="Sig_transdc_His_kin-like_C"/>
</dbReference>
<dbReference type="PROSITE" id="PS50110">
    <property type="entry name" value="RESPONSE_REGULATORY"/>
    <property type="match status" value="2"/>
</dbReference>
<keyword evidence="9" id="KW-0418">Kinase</keyword>
<gene>
    <name evidence="20" type="ORF">GCM10008025_26270</name>
</gene>
<evidence type="ECO:0000256" key="2">
    <source>
        <dbReference type="ARBA" id="ARBA00004651"/>
    </source>
</evidence>
<keyword evidence="11" id="KW-0902">Two-component regulatory system</keyword>
<reference evidence="20" key="2">
    <citation type="submission" date="2020-09" db="EMBL/GenBank/DDBJ databases">
        <authorList>
            <person name="Sun Q."/>
            <person name="Zhou Y."/>
        </authorList>
    </citation>
    <scope>NUCLEOTIDE SEQUENCE</scope>
    <source>
        <strain evidence="20">CGMCC 1.12408</strain>
    </source>
</reference>
<dbReference type="InterPro" id="IPR029016">
    <property type="entry name" value="GAF-like_dom_sf"/>
</dbReference>
<feature type="domain" description="Response regulatory" evidence="18">
    <location>
        <begin position="953"/>
        <end position="1070"/>
    </location>
</feature>
<feature type="modified residue" description="4-aspartylphosphate" evidence="14">
    <location>
        <position position="1003"/>
    </location>
</feature>
<evidence type="ECO:0000256" key="5">
    <source>
        <dbReference type="ARBA" id="ARBA00022475"/>
    </source>
</evidence>
<evidence type="ECO:0000256" key="10">
    <source>
        <dbReference type="ARBA" id="ARBA00022840"/>
    </source>
</evidence>
<dbReference type="InterPro" id="IPR003661">
    <property type="entry name" value="HisK_dim/P_dom"/>
</dbReference>
<keyword evidence="6 14" id="KW-0597">Phosphoprotein</keyword>
<dbReference type="InterPro" id="IPR003018">
    <property type="entry name" value="GAF"/>
</dbReference>
<evidence type="ECO:0000256" key="8">
    <source>
        <dbReference type="ARBA" id="ARBA00022741"/>
    </source>
</evidence>
<dbReference type="SUPFAM" id="SSF47384">
    <property type="entry name" value="Homodimeric domain of signal transducing histidine kinase"/>
    <property type="match status" value="1"/>
</dbReference>
<evidence type="ECO:0000259" key="17">
    <source>
        <dbReference type="PROSITE" id="PS50109"/>
    </source>
</evidence>
<feature type="coiled-coil region" evidence="15">
    <location>
        <begin position="72"/>
        <end position="99"/>
    </location>
</feature>
<dbReference type="CDD" id="cd16922">
    <property type="entry name" value="HATPase_EvgS-ArcB-TorS-like"/>
    <property type="match status" value="1"/>
</dbReference>
<evidence type="ECO:0000259" key="18">
    <source>
        <dbReference type="PROSITE" id="PS50110"/>
    </source>
</evidence>
<dbReference type="Gene3D" id="3.30.565.10">
    <property type="entry name" value="Histidine kinase-like ATPase, C-terminal domain"/>
    <property type="match status" value="1"/>
</dbReference>
<dbReference type="Proteomes" id="UP000613512">
    <property type="component" value="Unassembled WGS sequence"/>
</dbReference>
<feature type="coiled-coil region" evidence="15">
    <location>
        <begin position="429"/>
        <end position="530"/>
    </location>
</feature>
<dbReference type="AlphaFoldDB" id="A0A916WB32"/>
<evidence type="ECO:0000259" key="19">
    <source>
        <dbReference type="PROSITE" id="PS50885"/>
    </source>
</evidence>
<evidence type="ECO:0000256" key="14">
    <source>
        <dbReference type="PROSITE-ProRule" id="PRU00169"/>
    </source>
</evidence>
<keyword evidence="15" id="KW-0175">Coiled coil</keyword>